<dbReference type="RefSeq" id="WP_089829498.1">
    <property type="nucleotide sequence ID" value="NZ_BJWI01000001.1"/>
</dbReference>
<evidence type="ECO:0000313" key="4">
    <source>
        <dbReference type="Proteomes" id="UP000242243"/>
    </source>
</evidence>
<dbReference type="Proteomes" id="UP000242243">
    <property type="component" value="Unassembled WGS sequence"/>
</dbReference>
<organism evidence="3 4">
    <name type="scientific">Halolactibacillus halophilus</name>
    <dbReference type="NCBI Taxonomy" id="306540"/>
    <lineage>
        <taxon>Bacteria</taxon>
        <taxon>Bacillati</taxon>
        <taxon>Bacillota</taxon>
        <taxon>Bacilli</taxon>
        <taxon>Bacillales</taxon>
        <taxon>Bacillaceae</taxon>
        <taxon>Halolactibacillus</taxon>
    </lineage>
</organism>
<dbReference type="OrthoDB" id="2973703at2"/>
<evidence type="ECO:0000313" key="2">
    <source>
        <dbReference type="EMBL" id="GEM00678.1"/>
    </source>
</evidence>
<reference evidence="2 5" key="2">
    <citation type="submission" date="2019-07" db="EMBL/GenBank/DDBJ databases">
        <title>Whole genome shotgun sequence of Halolactibacillus halophilus NBRC 100868.</title>
        <authorList>
            <person name="Hosoyama A."/>
            <person name="Uohara A."/>
            <person name="Ohji S."/>
            <person name="Ichikawa N."/>
        </authorList>
    </citation>
    <scope>NUCLEOTIDE SEQUENCE [LARGE SCALE GENOMIC DNA]</scope>
    <source>
        <strain evidence="2 5">NBRC 100868</strain>
    </source>
</reference>
<keyword evidence="1" id="KW-0472">Membrane</keyword>
<keyword evidence="1" id="KW-1133">Transmembrane helix</keyword>
<evidence type="ECO:0000313" key="3">
    <source>
        <dbReference type="EMBL" id="SFO92804.1"/>
    </source>
</evidence>
<proteinExistence type="predicted"/>
<feature type="transmembrane region" description="Helical" evidence="1">
    <location>
        <begin position="6"/>
        <end position="26"/>
    </location>
</feature>
<evidence type="ECO:0000256" key="1">
    <source>
        <dbReference type="SAM" id="Phobius"/>
    </source>
</evidence>
<protein>
    <submittedName>
        <fullName evidence="3">Uncharacterized protein</fullName>
    </submittedName>
</protein>
<dbReference type="EMBL" id="FOXC01000001">
    <property type="protein sequence ID" value="SFO92804.1"/>
    <property type="molecule type" value="Genomic_DNA"/>
</dbReference>
<sequence>MKVFSIISMVIFNLTIWGAFGAIYVVQQTPTFSFREVEAPSVPVHTEYIASIKRFELIEQPATNKLTNDESTNERPDNIYEQASSPTNDILYSFEKDQPVSVDQLLTALGISE</sequence>
<keyword evidence="5" id="KW-1185">Reference proteome</keyword>
<accession>A0A1I5L646</accession>
<dbReference type="Proteomes" id="UP000321547">
    <property type="component" value="Unassembled WGS sequence"/>
</dbReference>
<keyword evidence="1" id="KW-0812">Transmembrane</keyword>
<evidence type="ECO:0000313" key="5">
    <source>
        <dbReference type="Proteomes" id="UP000321547"/>
    </source>
</evidence>
<dbReference type="AlphaFoldDB" id="A0A1I5L646"/>
<dbReference type="STRING" id="306540.SAMN05421839_101224"/>
<dbReference type="EMBL" id="BJWI01000001">
    <property type="protein sequence ID" value="GEM00678.1"/>
    <property type="molecule type" value="Genomic_DNA"/>
</dbReference>
<gene>
    <name evidence="2" type="ORF">HHA03_02100</name>
    <name evidence="3" type="ORF">SAMN05421839_101224</name>
</gene>
<reference evidence="3 4" key="1">
    <citation type="submission" date="2016-10" db="EMBL/GenBank/DDBJ databases">
        <authorList>
            <person name="de Groot N.N."/>
        </authorList>
    </citation>
    <scope>NUCLEOTIDE SEQUENCE [LARGE SCALE GENOMIC DNA]</scope>
    <source>
        <strain evidence="3 4">DSM 17073</strain>
    </source>
</reference>
<name>A0A1I5L646_9BACI</name>